<feature type="chain" id="PRO_5045104543" description="exo-alpha-sialidase" evidence="6">
    <location>
        <begin position="26"/>
        <end position="609"/>
    </location>
</feature>
<accession>A0ABW5HIG7</accession>
<feature type="signal peptide" evidence="6">
    <location>
        <begin position="1"/>
        <end position="25"/>
    </location>
</feature>
<organism evidence="9 10">
    <name type="scientific">Amycolatopsis silviterrae</name>
    <dbReference type="NCBI Taxonomy" id="1656914"/>
    <lineage>
        <taxon>Bacteria</taxon>
        <taxon>Bacillati</taxon>
        <taxon>Actinomycetota</taxon>
        <taxon>Actinomycetes</taxon>
        <taxon>Pseudonocardiales</taxon>
        <taxon>Pseudonocardiaceae</taxon>
        <taxon>Amycolatopsis</taxon>
    </lineage>
</organism>
<evidence type="ECO:0000256" key="2">
    <source>
        <dbReference type="ARBA" id="ARBA00009348"/>
    </source>
</evidence>
<keyword evidence="5" id="KW-1015">Disulfide bond</keyword>
<dbReference type="Gene3D" id="2.60.120.200">
    <property type="match status" value="1"/>
</dbReference>
<dbReference type="EC" id="3.2.1.18" evidence="3"/>
<evidence type="ECO:0000256" key="6">
    <source>
        <dbReference type="SAM" id="SignalP"/>
    </source>
</evidence>
<dbReference type="InterPro" id="IPR001791">
    <property type="entry name" value="Laminin_G"/>
</dbReference>
<dbReference type="SUPFAM" id="SSF50939">
    <property type="entry name" value="Sialidases"/>
    <property type="match status" value="1"/>
</dbReference>
<proteinExistence type="inferred from homology"/>
<dbReference type="RefSeq" id="WP_378311194.1">
    <property type="nucleotide sequence ID" value="NZ_JBHUKS010000029.1"/>
</dbReference>
<dbReference type="InterPro" id="IPR026856">
    <property type="entry name" value="Sialidase_fam"/>
</dbReference>
<evidence type="ECO:0000256" key="5">
    <source>
        <dbReference type="ARBA" id="ARBA00023157"/>
    </source>
</evidence>
<dbReference type="Pfam" id="PF13385">
    <property type="entry name" value="Laminin_G_3"/>
    <property type="match status" value="1"/>
</dbReference>
<dbReference type="InterPro" id="IPR013320">
    <property type="entry name" value="ConA-like_dom_sf"/>
</dbReference>
<evidence type="ECO:0000313" key="10">
    <source>
        <dbReference type="Proteomes" id="UP001597483"/>
    </source>
</evidence>
<evidence type="ECO:0000259" key="7">
    <source>
        <dbReference type="SMART" id="SM00282"/>
    </source>
</evidence>
<feature type="domain" description="Laminin G" evidence="7">
    <location>
        <begin position="448"/>
        <end position="582"/>
    </location>
</feature>
<dbReference type="SMART" id="SM00282">
    <property type="entry name" value="LamG"/>
    <property type="match status" value="1"/>
</dbReference>
<evidence type="ECO:0000313" key="9">
    <source>
        <dbReference type="EMBL" id="MFD2473033.1"/>
    </source>
</evidence>
<keyword evidence="9" id="KW-0326">Glycosidase</keyword>
<keyword evidence="10" id="KW-1185">Reference proteome</keyword>
<keyword evidence="9" id="KW-0378">Hydrolase</keyword>
<dbReference type="CDD" id="cd15482">
    <property type="entry name" value="Sialidase_non-viral"/>
    <property type="match status" value="1"/>
</dbReference>
<evidence type="ECO:0000256" key="1">
    <source>
        <dbReference type="ARBA" id="ARBA00000427"/>
    </source>
</evidence>
<evidence type="ECO:0000256" key="4">
    <source>
        <dbReference type="ARBA" id="ARBA00022729"/>
    </source>
</evidence>
<protein>
    <recommendedName>
        <fullName evidence="3">exo-alpha-sialidase</fullName>
        <ecNumber evidence="3">3.2.1.18</ecNumber>
    </recommendedName>
</protein>
<dbReference type="PANTHER" id="PTHR10628:SF30">
    <property type="entry name" value="EXO-ALPHA-SIALIDASE"/>
    <property type="match status" value="1"/>
</dbReference>
<comment type="similarity">
    <text evidence="2">Belongs to the glycosyl hydrolase 33 family.</text>
</comment>
<comment type="catalytic activity">
    <reaction evidence="1">
        <text>Hydrolysis of alpha-(2-&gt;3)-, alpha-(2-&gt;6)-, alpha-(2-&gt;8)- glycosidic linkages of terminal sialic acid residues in oligosaccharides, glycoproteins, glycolipids, colominic acid and synthetic substrates.</text>
        <dbReference type="EC" id="3.2.1.18"/>
    </reaction>
</comment>
<evidence type="ECO:0000256" key="3">
    <source>
        <dbReference type="ARBA" id="ARBA00012733"/>
    </source>
</evidence>
<evidence type="ECO:0000259" key="8">
    <source>
        <dbReference type="SMART" id="SM00560"/>
    </source>
</evidence>
<dbReference type="Proteomes" id="UP001597483">
    <property type="component" value="Unassembled WGS sequence"/>
</dbReference>
<dbReference type="Gene3D" id="2.120.10.10">
    <property type="match status" value="1"/>
</dbReference>
<dbReference type="InterPro" id="IPR036278">
    <property type="entry name" value="Sialidase_sf"/>
</dbReference>
<dbReference type="GO" id="GO:0004308">
    <property type="term" value="F:exo-alpha-sialidase activity"/>
    <property type="evidence" value="ECO:0007669"/>
    <property type="project" value="UniProtKB-EC"/>
</dbReference>
<dbReference type="SMART" id="SM00560">
    <property type="entry name" value="LamGL"/>
    <property type="match status" value="1"/>
</dbReference>
<dbReference type="InterPro" id="IPR006558">
    <property type="entry name" value="LamG-like"/>
</dbReference>
<feature type="domain" description="LamG-like jellyroll fold" evidence="8">
    <location>
        <begin position="452"/>
        <end position="587"/>
    </location>
</feature>
<gene>
    <name evidence="9" type="ORF">ACFSVL_36935</name>
</gene>
<dbReference type="PANTHER" id="PTHR10628">
    <property type="entry name" value="SIALIDASE"/>
    <property type="match status" value="1"/>
</dbReference>
<sequence>MRTALRVVLAFVLLAFLAPAGTAQAAPQFDQKALFNPHQETGYACFRIPAIVRSANGTLLAFAEGRKDNCGDTGDIDLVLKRSTDGGTTWSPLQVVNRGGGDTHGNPVPIVDTKTGRIVLITTYNKGRADDKGCDVPCPRTPHSQYSTDDGRTWSTPVDISAQAKLPAWDSWYASGPVHGIQLQHGPHAGRLVFGVNAERSDGTNSVENYAGLIYSDDSGSTWHVGAVDNYLHPVGGTFTQKPSEVSVMELPDGTIYAGGREQSGTDIGNRDYALSRDGGETFAQRFTTIPDLVTPMVQGSLLRLDRPGGKRILFASPADTDRRRWMTIRSSYDDGRTWETAEQGTRVTTDWSGYSDLVQLSGPQDRNAKIGLLYEGGAVDARDEIRFARFDENYLGWKRAPGVSTPDVASGQPARILGDASLASGKFGKAVQLKNGFVRVPYSPAQLVGSGDFTFSTWVKYGAVKDPQPILWLGGMGSTAPQLWLRAEPASHRLIAMMTTAAGSKSVTTQSAYDDQKWHHIALQRSGGQLRIIVDGAVAASGPDSTGSVTQTVSFQLWLGERLDGAQHLSGSLDDARLFRRALSTADLTAVRAGKPVSGAVMELPFDR</sequence>
<keyword evidence="4 6" id="KW-0732">Signal</keyword>
<reference evidence="10" key="1">
    <citation type="journal article" date="2019" name="Int. J. Syst. Evol. Microbiol.">
        <title>The Global Catalogue of Microorganisms (GCM) 10K type strain sequencing project: providing services to taxonomists for standard genome sequencing and annotation.</title>
        <authorList>
            <consortium name="The Broad Institute Genomics Platform"/>
            <consortium name="The Broad Institute Genome Sequencing Center for Infectious Disease"/>
            <person name="Wu L."/>
            <person name="Ma J."/>
        </authorList>
    </citation>
    <scope>NUCLEOTIDE SEQUENCE [LARGE SCALE GENOMIC DNA]</scope>
    <source>
        <strain evidence="10">CGMCC 4.7641</strain>
    </source>
</reference>
<dbReference type="EMBL" id="JBHUKS010000029">
    <property type="protein sequence ID" value="MFD2473033.1"/>
    <property type="molecule type" value="Genomic_DNA"/>
</dbReference>
<comment type="caution">
    <text evidence="9">The sequence shown here is derived from an EMBL/GenBank/DDBJ whole genome shotgun (WGS) entry which is preliminary data.</text>
</comment>
<name>A0ABW5HIG7_9PSEU</name>
<dbReference type="CDD" id="cd00110">
    <property type="entry name" value="LamG"/>
    <property type="match status" value="1"/>
</dbReference>
<dbReference type="SUPFAM" id="SSF49899">
    <property type="entry name" value="Concanavalin A-like lectins/glucanases"/>
    <property type="match status" value="1"/>
</dbReference>
<dbReference type="InterPro" id="IPR011040">
    <property type="entry name" value="Sialidase"/>
</dbReference>
<dbReference type="Pfam" id="PF13088">
    <property type="entry name" value="BNR_2"/>
    <property type="match status" value="1"/>
</dbReference>